<dbReference type="SUPFAM" id="SSF54593">
    <property type="entry name" value="Glyoxalase/Bleomycin resistance protein/Dihydroxybiphenyl dioxygenase"/>
    <property type="match status" value="1"/>
</dbReference>
<reference evidence="2 3" key="1">
    <citation type="journal article" date="2019" name="Int. J. Syst. Evol. Microbiol.">
        <title>The Global Catalogue of Microorganisms (GCM) 10K type strain sequencing project: providing services to taxonomists for standard genome sequencing and annotation.</title>
        <authorList>
            <consortium name="The Broad Institute Genomics Platform"/>
            <consortium name="The Broad Institute Genome Sequencing Center for Infectious Disease"/>
            <person name="Wu L."/>
            <person name="Ma J."/>
        </authorList>
    </citation>
    <scope>NUCLEOTIDE SEQUENCE [LARGE SCALE GENOMIC DNA]</scope>
    <source>
        <strain evidence="2 3">JCM 15628</strain>
    </source>
</reference>
<evidence type="ECO:0000313" key="3">
    <source>
        <dbReference type="Proteomes" id="UP001500013"/>
    </source>
</evidence>
<dbReference type="Proteomes" id="UP001500013">
    <property type="component" value="Unassembled WGS sequence"/>
</dbReference>
<dbReference type="PANTHER" id="PTHR33990">
    <property type="entry name" value="PROTEIN YJDN-RELATED"/>
    <property type="match status" value="1"/>
</dbReference>
<name>A0ABN2RN39_9MICO</name>
<protein>
    <submittedName>
        <fullName evidence="2">VOC family protein</fullName>
    </submittedName>
</protein>
<dbReference type="InterPro" id="IPR029068">
    <property type="entry name" value="Glyas_Bleomycin-R_OHBP_Dase"/>
</dbReference>
<dbReference type="EMBL" id="BAAAPU010000003">
    <property type="protein sequence ID" value="GAA1971626.1"/>
    <property type="molecule type" value="Genomic_DNA"/>
</dbReference>
<proteinExistence type="predicted"/>
<evidence type="ECO:0000313" key="2">
    <source>
        <dbReference type="EMBL" id="GAA1971626.1"/>
    </source>
</evidence>
<dbReference type="Gene3D" id="3.10.180.10">
    <property type="entry name" value="2,3-Dihydroxybiphenyl 1,2-Dioxygenase, domain 1"/>
    <property type="match status" value="1"/>
</dbReference>
<dbReference type="RefSeq" id="WP_344058930.1">
    <property type="nucleotide sequence ID" value="NZ_BAAAPU010000003.1"/>
</dbReference>
<dbReference type="CDD" id="cd06588">
    <property type="entry name" value="PhnB_like"/>
    <property type="match status" value="1"/>
</dbReference>
<dbReference type="PANTHER" id="PTHR33990:SF1">
    <property type="entry name" value="PROTEIN YJDN"/>
    <property type="match status" value="1"/>
</dbReference>
<keyword evidence="3" id="KW-1185">Reference proteome</keyword>
<dbReference type="InterPro" id="IPR028973">
    <property type="entry name" value="PhnB-like"/>
</dbReference>
<accession>A0ABN2RN39</accession>
<gene>
    <name evidence="2" type="ORF">GCM10009817_09570</name>
</gene>
<sequence>MAQVSTYLNFQGQTEEAFAFYAKAFGTEVGMLTRYSDMPAAGPSDLPEAERPLVMHAQLPIAGGHLLMGTDMLDSMGQHVRIGNNTTLCIDVDSRDEADHLYDALAEGGSEGSPMADMPWGAYWGVTLDRYGIRWMVTHTPTS</sequence>
<comment type="caution">
    <text evidence="2">The sequence shown here is derived from an EMBL/GenBank/DDBJ whole genome shotgun (WGS) entry which is preliminary data.</text>
</comment>
<evidence type="ECO:0000259" key="1">
    <source>
        <dbReference type="Pfam" id="PF06983"/>
    </source>
</evidence>
<feature type="domain" description="PhnB-like" evidence="1">
    <location>
        <begin position="3"/>
        <end position="137"/>
    </location>
</feature>
<dbReference type="Pfam" id="PF06983">
    <property type="entry name" value="3-dmu-9_3-mt"/>
    <property type="match status" value="1"/>
</dbReference>
<organism evidence="2 3">
    <name type="scientific">Terrabacter lapilli</name>
    <dbReference type="NCBI Taxonomy" id="436231"/>
    <lineage>
        <taxon>Bacteria</taxon>
        <taxon>Bacillati</taxon>
        <taxon>Actinomycetota</taxon>
        <taxon>Actinomycetes</taxon>
        <taxon>Micrococcales</taxon>
        <taxon>Intrasporangiaceae</taxon>
        <taxon>Terrabacter</taxon>
    </lineage>
</organism>